<sequence>MKNINCRGPKCRERLVENYIIKPTAHTKLLEGQSKQSCTGQILKDTYYLFEYVNKHDPTDSGGFYCGYHAAEHFLNLIQHDGLPLFNPLIQDIITTENSNKSNENNNKSINKVSDFNSSENSKGTKKWNHTAKQLYNAINLLIICWDTPIYGPLAKYKADLEKYYYCEPFFERIKFVNRIIGKDYKNRTLTQMLNDLRKNNPKLKHFQLDLLEEKLRERGIESRF</sequence>
<accession>A0ABT2WHK4</accession>
<reference evidence="2 3" key="1">
    <citation type="submission" date="2022-10" db="EMBL/GenBank/DDBJ databases">
        <title>Description of Fervidibacillus gen. nov. in the family Fervidibacillaceae fam. nov. with two species, Fervidibacillus albus sp. nov., and Fervidibacillus halotolerans sp. nov., isolated from tidal flat sediments.</title>
        <authorList>
            <person name="Kwon K.K."/>
            <person name="Yang S.-H."/>
        </authorList>
    </citation>
    <scope>NUCLEOTIDE SEQUENCE [LARGE SCALE GENOMIC DNA]</scope>
    <source>
        <strain evidence="2 3">DSM 23332</strain>
    </source>
</reference>
<evidence type="ECO:0000313" key="3">
    <source>
        <dbReference type="Proteomes" id="UP001208656"/>
    </source>
</evidence>
<keyword evidence="3" id="KW-1185">Reference proteome</keyword>
<dbReference type="Proteomes" id="UP001208656">
    <property type="component" value="Unassembled WGS sequence"/>
</dbReference>
<dbReference type="RefSeq" id="WP_263061940.1">
    <property type="nucleotide sequence ID" value="NZ_JAOUSE010000036.1"/>
</dbReference>
<proteinExistence type="predicted"/>
<evidence type="ECO:0000313" key="2">
    <source>
        <dbReference type="EMBL" id="MCU9595025.1"/>
    </source>
</evidence>
<gene>
    <name evidence="2" type="ORF">OEV82_11305</name>
</gene>
<protein>
    <submittedName>
        <fullName evidence="2">Uncharacterized protein</fullName>
    </submittedName>
</protein>
<organism evidence="2 3">
    <name type="scientific">Pallidibacillus thermolactis</name>
    <dbReference type="NCBI Taxonomy" id="251051"/>
    <lineage>
        <taxon>Bacteria</taxon>
        <taxon>Bacillati</taxon>
        <taxon>Bacillota</taxon>
        <taxon>Bacilli</taxon>
        <taxon>Bacillales</taxon>
        <taxon>Bacillaceae</taxon>
        <taxon>Pallidibacillus</taxon>
    </lineage>
</organism>
<evidence type="ECO:0000256" key="1">
    <source>
        <dbReference type="SAM" id="MobiDB-lite"/>
    </source>
</evidence>
<dbReference type="EMBL" id="JAOUSE010000036">
    <property type="protein sequence ID" value="MCU9595025.1"/>
    <property type="molecule type" value="Genomic_DNA"/>
</dbReference>
<feature type="compositionally biased region" description="Low complexity" evidence="1">
    <location>
        <begin position="100"/>
        <end position="112"/>
    </location>
</feature>
<feature type="region of interest" description="Disordered" evidence="1">
    <location>
        <begin position="100"/>
        <end position="125"/>
    </location>
</feature>
<comment type="caution">
    <text evidence="2">The sequence shown here is derived from an EMBL/GenBank/DDBJ whole genome shotgun (WGS) entry which is preliminary data.</text>
</comment>
<name>A0ABT2WHK4_9BACI</name>